<dbReference type="AlphaFoldDB" id="A0A8H5KXQ8"/>
<evidence type="ECO:0000256" key="1">
    <source>
        <dbReference type="SAM" id="MobiDB-lite"/>
    </source>
</evidence>
<dbReference type="PANTHER" id="PTHR24148">
    <property type="entry name" value="ANKYRIN REPEAT DOMAIN-CONTAINING PROTEIN 39 HOMOLOG-RELATED"/>
    <property type="match status" value="1"/>
</dbReference>
<dbReference type="Pfam" id="PF06985">
    <property type="entry name" value="HET"/>
    <property type="match status" value="1"/>
</dbReference>
<keyword evidence="4" id="KW-1185">Reference proteome</keyword>
<dbReference type="InterPro" id="IPR010730">
    <property type="entry name" value="HET"/>
</dbReference>
<feature type="compositionally biased region" description="Basic and acidic residues" evidence="1">
    <location>
        <begin position="53"/>
        <end position="67"/>
    </location>
</feature>
<gene>
    <name evidence="3" type="ORF">FPANT_9258</name>
</gene>
<evidence type="ECO:0000313" key="4">
    <source>
        <dbReference type="Proteomes" id="UP000544095"/>
    </source>
</evidence>
<sequence>MESGLPVGSKHQHTARETKSSQACDDTKNVSTSSSYERTSVLSPGYESGAVQNREESRKPGISEYKYDQLPNDPSRSYFRVLKVLPTKDPESVISCTLSTVVLPPLGSKKEHMCLSHRWKTGGRSHQTLIDGRTLTVQANVYQFLKLARERYSNVPIWIDTICINQEDVDEKSHQVPLMREIYHQAQVVSYLSGVNPTLETYLKAMFQGNSPQNSFDARHPATGDDVRGTLLHLMNNEYWERAWIIQELLLGGQGVVLIGQTEIPWDRLFQHTRLLCEPDNHLTSIRAEHFAQSPLATIARHRKEGSGFTPLNLPELLSQFGNVRSYDFHDRIYALLGLAKDRDRVSVAYGSTKEDFFFDNLKSICEKRGINNSMSCLCVCTHIIYAIGLERTFFAPQPQPDYNTWALRTRLRLESHPASLRHAFSSPGQPYISLEILGRDVYGLTRRPHGIDIQLYDVYKRRRWRQNFKSTTIFIHGEFKTWHAEPSFTFTEATDRSHWYCSAIFNHFGYESLVEFSEGESAGIWLSVEGSLADSQMRLYLTREAFLGLVPVAMTQNDHGMTKGRVKVQGYVRGNGSIIGYLQSPANLFWGYYPDEDGD</sequence>
<evidence type="ECO:0000313" key="3">
    <source>
        <dbReference type="EMBL" id="KAF5580661.1"/>
    </source>
</evidence>
<dbReference type="EMBL" id="JAAOAR010000491">
    <property type="protein sequence ID" value="KAF5580661.1"/>
    <property type="molecule type" value="Genomic_DNA"/>
</dbReference>
<dbReference type="InterPro" id="IPR052895">
    <property type="entry name" value="HetReg/Transcr_Mod"/>
</dbReference>
<reference evidence="3 4" key="1">
    <citation type="submission" date="2020-05" db="EMBL/GenBank/DDBJ databases">
        <title>Identification and distribution of gene clusters putatively required for synthesis of sphingolipid metabolism inhibitors in phylogenetically diverse species of the filamentous fungus Fusarium.</title>
        <authorList>
            <person name="Kim H.-S."/>
            <person name="Busman M."/>
            <person name="Brown D.W."/>
            <person name="Divon H."/>
            <person name="Uhlig S."/>
            <person name="Proctor R.H."/>
        </authorList>
    </citation>
    <scope>NUCLEOTIDE SEQUENCE [LARGE SCALE GENOMIC DNA]</scope>
    <source>
        <strain evidence="3 4">NRRL 25211</strain>
    </source>
</reference>
<name>A0A8H5KXQ8_9HYPO</name>
<comment type="caution">
    <text evidence="3">The sequence shown here is derived from an EMBL/GenBank/DDBJ whole genome shotgun (WGS) entry which is preliminary data.</text>
</comment>
<accession>A0A8H5KXQ8</accession>
<dbReference type="PANTHER" id="PTHR24148:SF73">
    <property type="entry name" value="HET DOMAIN PROTEIN (AFU_ORTHOLOGUE AFUA_8G01020)"/>
    <property type="match status" value="1"/>
</dbReference>
<protein>
    <submittedName>
        <fullName evidence="3">Het domain-containing protein</fullName>
    </submittedName>
</protein>
<dbReference type="Proteomes" id="UP000544095">
    <property type="component" value="Unassembled WGS sequence"/>
</dbReference>
<proteinExistence type="predicted"/>
<feature type="domain" description="Heterokaryon incompatibility" evidence="2">
    <location>
        <begin position="113"/>
        <end position="248"/>
    </location>
</feature>
<evidence type="ECO:0000259" key="2">
    <source>
        <dbReference type="Pfam" id="PF06985"/>
    </source>
</evidence>
<feature type="region of interest" description="Disordered" evidence="1">
    <location>
        <begin position="1"/>
        <end position="67"/>
    </location>
</feature>
<feature type="compositionally biased region" description="Polar residues" evidence="1">
    <location>
        <begin position="20"/>
        <end position="42"/>
    </location>
</feature>
<organism evidence="3 4">
    <name type="scientific">Fusarium pseudoanthophilum</name>
    <dbReference type="NCBI Taxonomy" id="48495"/>
    <lineage>
        <taxon>Eukaryota</taxon>
        <taxon>Fungi</taxon>
        <taxon>Dikarya</taxon>
        <taxon>Ascomycota</taxon>
        <taxon>Pezizomycotina</taxon>
        <taxon>Sordariomycetes</taxon>
        <taxon>Hypocreomycetidae</taxon>
        <taxon>Hypocreales</taxon>
        <taxon>Nectriaceae</taxon>
        <taxon>Fusarium</taxon>
        <taxon>Fusarium fujikuroi species complex</taxon>
    </lineage>
</organism>